<proteinExistence type="predicted"/>
<gene>
    <name evidence="1" type="ORF">S03H2_39836</name>
</gene>
<reference evidence="1" key="1">
    <citation type="journal article" date="2014" name="Front. Microbiol.">
        <title>High frequency of phylogenetically diverse reductive dehalogenase-homologous genes in deep subseafloor sedimentary metagenomes.</title>
        <authorList>
            <person name="Kawai M."/>
            <person name="Futagami T."/>
            <person name="Toyoda A."/>
            <person name="Takaki Y."/>
            <person name="Nishi S."/>
            <person name="Hori S."/>
            <person name="Arai W."/>
            <person name="Tsubouchi T."/>
            <person name="Morono Y."/>
            <person name="Uchiyama I."/>
            <person name="Ito T."/>
            <person name="Fujiyama A."/>
            <person name="Inagaki F."/>
            <person name="Takami H."/>
        </authorList>
    </citation>
    <scope>NUCLEOTIDE SEQUENCE</scope>
    <source>
        <strain evidence="1">Expedition CK06-06</strain>
    </source>
</reference>
<accession>X1G3H6</accession>
<name>X1G3H6_9ZZZZ</name>
<protein>
    <submittedName>
        <fullName evidence="1">Uncharacterized protein</fullName>
    </submittedName>
</protein>
<dbReference type="AlphaFoldDB" id="X1G3H6"/>
<sequence>MYIADPRLRGIAMLRAKRGSNLSIKFFFINYIINSIVKGI</sequence>
<evidence type="ECO:0000313" key="1">
    <source>
        <dbReference type="EMBL" id="GAH51812.1"/>
    </source>
</evidence>
<dbReference type="EMBL" id="BARU01024657">
    <property type="protein sequence ID" value="GAH51812.1"/>
    <property type="molecule type" value="Genomic_DNA"/>
</dbReference>
<organism evidence="1">
    <name type="scientific">marine sediment metagenome</name>
    <dbReference type="NCBI Taxonomy" id="412755"/>
    <lineage>
        <taxon>unclassified sequences</taxon>
        <taxon>metagenomes</taxon>
        <taxon>ecological metagenomes</taxon>
    </lineage>
</organism>
<comment type="caution">
    <text evidence="1">The sequence shown here is derived from an EMBL/GenBank/DDBJ whole genome shotgun (WGS) entry which is preliminary data.</text>
</comment>